<evidence type="ECO:0000313" key="1">
    <source>
        <dbReference type="EMBL" id="TDG67585.1"/>
    </source>
</evidence>
<organism evidence="1 2">
    <name type="scientific">Leuconostoc fallax</name>
    <dbReference type="NCBI Taxonomy" id="1251"/>
    <lineage>
        <taxon>Bacteria</taxon>
        <taxon>Bacillati</taxon>
        <taxon>Bacillota</taxon>
        <taxon>Bacilli</taxon>
        <taxon>Lactobacillales</taxon>
        <taxon>Lactobacillaceae</taxon>
        <taxon>Leuconostoc</taxon>
    </lineage>
</organism>
<dbReference type="STRING" id="907931.GCA_000165675_00739"/>
<proteinExistence type="predicted"/>
<name>A0A4R5N6Z9_9LACO</name>
<keyword evidence="2" id="KW-1185">Reference proteome</keyword>
<dbReference type="RefSeq" id="WP_010008039.1">
    <property type="nucleotide sequence ID" value="NZ_JAGYGP010000001.1"/>
</dbReference>
<dbReference type="AlphaFoldDB" id="A0A4R5N6Z9"/>
<evidence type="ECO:0008006" key="3">
    <source>
        <dbReference type="Google" id="ProtNLM"/>
    </source>
</evidence>
<gene>
    <name evidence="1" type="ORF">C5L23_001384</name>
</gene>
<sequence length="173" mass="19194">MLPSSHSFTHYIFEQTIQVGDTVIDATTANGDNTRFLATRVGATGHVISYALTKDNANSAVTSLFMSGLSERVTLLGKSLDSDFVQEMGAQVQASAIIFDYSDDVDNQDAQPNDYLNQIERTLLRLTHGGILIAKFNHVPENWQPFRESLLSADFKQALFQTDSISVFMIERV</sequence>
<dbReference type="InterPro" id="IPR029063">
    <property type="entry name" value="SAM-dependent_MTases_sf"/>
</dbReference>
<dbReference type="Proteomes" id="UP000295681">
    <property type="component" value="Unassembled WGS sequence"/>
</dbReference>
<dbReference type="SUPFAM" id="SSF53335">
    <property type="entry name" value="S-adenosyl-L-methionine-dependent methyltransferases"/>
    <property type="match status" value="1"/>
</dbReference>
<dbReference type="Gene3D" id="3.40.50.150">
    <property type="entry name" value="Vaccinia Virus protein VP39"/>
    <property type="match status" value="1"/>
</dbReference>
<accession>A0A4R5N6Z9</accession>
<evidence type="ECO:0000313" key="2">
    <source>
        <dbReference type="Proteomes" id="UP000295681"/>
    </source>
</evidence>
<comment type="caution">
    <text evidence="1">The sequence shown here is derived from an EMBL/GenBank/DDBJ whole genome shotgun (WGS) entry which is preliminary data.</text>
</comment>
<protein>
    <recommendedName>
        <fullName evidence="3">Methyltransferase domain-containing protein</fullName>
    </recommendedName>
</protein>
<reference evidence="1 2" key="1">
    <citation type="journal article" date="2019" name="Appl. Microbiol. Biotechnol.">
        <title>Uncovering carbohydrate metabolism through a genotype-phenotype association study of 56 lactic acid bacteria genomes.</title>
        <authorList>
            <person name="Buron-Moles G."/>
            <person name="Chailyan A."/>
            <person name="Dolejs I."/>
            <person name="Forster J."/>
            <person name="Miks M.H."/>
        </authorList>
    </citation>
    <scope>NUCLEOTIDE SEQUENCE [LARGE SCALE GENOMIC DNA]</scope>
    <source>
        <strain evidence="1 2">ATCC 700006</strain>
    </source>
</reference>
<dbReference type="EMBL" id="PUFI01000015">
    <property type="protein sequence ID" value="TDG67585.1"/>
    <property type="molecule type" value="Genomic_DNA"/>
</dbReference>